<evidence type="ECO:0000313" key="1">
    <source>
        <dbReference type="EMBL" id="KAI1691002.1"/>
    </source>
</evidence>
<keyword evidence="2" id="KW-1185">Reference proteome</keyword>
<reference evidence="1" key="1">
    <citation type="submission" date="2022-01" db="EMBL/GenBank/DDBJ databases">
        <title>Genome Sequence Resource for Two Populations of Ditylenchus destructor, the Migratory Endoparasitic Phytonematode.</title>
        <authorList>
            <person name="Zhang H."/>
            <person name="Lin R."/>
            <person name="Xie B."/>
        </authorList>
    </citation>
    <scope>NUCLEOTIDE SEQUENCE</scope>
    <source>
        <strain evidence="1">BazhouSP</strain>
    </source>
</reference>
<evidence type="ECO:0000313" key="2">
    <source>
        <dbReference type="Proteomes" id="UP001201812"/>
    </source>
</evidence>
<gene>
    <name evidence="1" type="ORF">DdX_22168</name>
</gene>
<comment type="caution">
    <text evidence="1">The sequence shown here is derived from an EMBL/GenBank/DDBJ whole genome shotgun (WGS) entry which is preliminary data.</text>
</comment>
<name>A0AAD4QSN5_9BILA</name>
<accession>A0AAD4QSN5</accession>
<sequence length="77" mass="8419">MSLAVDLAAGSRLQLPASDGVSTHHLVANRVRFLILARYLIAVFLTDISNDLPSPDNYSSTMLVMDLCPKCDESRLV</sequence>
<proteinExistence type="predicted"/>
<dbReference type="Proteomes" id="UP001201812">
    <property type="component" value="Unassembled WGS sequence"/>
</dbReference>
<protein>
    <submittedName>
        <fullName evidence="1">Uncharacterized protein</fullName>
    </submittedName>
</protein>
<organism evidence="1 2">
    <name type="scientific">Ditylenchus destructor</name>
    <dbReference type="NCBI Taxonomy" id="166010"/>
    <lineage>
        <taxon>Eukaryota</taxon>
        <taxon>Metazoa</taxon>
        <taxon>Ecdysozoa</taxon>
        <taxon>Nematoda</taxon>
        <taxon>Chromadorea</taxon>
        <taxon>Rhabditida</taxon>
        <taxon>Tylenchina</taxon>
        <taxon>Tylenchomorpha</taxon>
        <taxon>Sphaerularioidea</taxon>
        <taxon>Anguinidae</taxon>
        <taxon>Anguininae</taxon>
        <taxon>Ditylenchus</taxon>
    </lineage>
</organism>
<dbReference type="AlphaFoldDB" id="A0AAD4QSN5"/>
<dbReference type="EMBL" id="JAKKPZ010001024">
    <property type="protein sequence ID" value="KAI1691002.1"/>
    <property type="molecule type" value="Genomic_DNA"/>
</dbReference>